<keyword evidence="3 7" id="KW-0863">Zinc-finger</keyword>
<dbReference type="PROSITE" id="PS50808">
    <property type="entry name" value="ZF_BED"/>
    <property type="match status" value="1"/>
</dbReference>
<evidence type="ECO:0000256" key="7">
    <source>
        <dbReference type="PROSITE-ProRule" id="PRU00027"/>
    </source>
</evidence>
<keyword evidence="5" id="KW-0238">DNA-binding</keyword>
<dbReference type="GO" id="GO:0046983">
    <property type="term" value="F:protein dimerization activity"/>
    <property type="evidence" value="ECO:0007669"/>
    <property type="project" value="InterPro"/>
</dbReference>
<organism evidence="10 11">
    <name type="scientific">Ambispora leptoticha</name>
    <dbReference type="NCBI Taxonomy" id="144679"/>
    <lineage>
        <taxon>Eukaryota</taxon>
        <taxon>Fungi</taxon>
        <taxon>Fungi incertae sedis</taxon>
        <taxon>Mucoromycota</taxon>
        <taxon>Glomeromycotina</taxon>
        <taxon>Glomeromycetes</taxon>
        <taxon>Archaeosporales</taxon>
        <taxon>Ambisporaceae</taxon>
        <taxon>Ambispora</taxon>
    </lineage>
</organism>
<dbReference type="Proteomes" id="UP000789508">
    <property type="component" value="Unassembled WGS sequence"/>
</dbReference>
<evidence type="ECO:0000256" key="8">
    <source>
        <dbReference type="SAM" id="MobiDB-lite"/>
    </source>
</evidence>
<comment type="subcellular location">
    <subcellularLocation>
        <location evidence="1">Nucleus</location>
    </subcellularLocation>
</comment>
<evidence type="ECO:0000256" key="4">
    <source>
        <dbReference type="ARBA" id="ARBA00022833"/>
    </source>
</evidence>
<dbReference type="SUPFAM" id="SSF53098">
    <property type="entry name" value="Ribonuclease H-like"/>
    <property type="match status" value="1"/>
</dbReference>
<dbReference type="OrthoDB" id="2434645at2759"/>
<dbReference type="GO" id="GO:0003677">
    <property type="term" value="F:DNA binding"/>
    <property type="evidence" value="ECO:0007669"/>
    <property type="project" value="UniProtKB-KW"/>
</dbReference>
<dbReference type="AlphaFoldDB" id="A0A9N8WK88"/>
<dbReference type="Pfam" id="PF05699">
    <property type="entry name" value="Dimer_Tnp_hAT"/>
    <property type="match status" value="1"/>
</dbReference>
<feature type="domain" description="BED-type" evidence="9">
    <location>
        <begin position="37"/>
        <end position="91"/>
    </location>
</feature>
<evidence type="ECO:0000259" key="9">
    <source>
        <dbReference type="PROSITE" id="PS50808"/>
    </source>
</evidence>
<proteinExistence type="predicted"/>
<keyword evidence="6" id="KW-0539">Nucleus</keyword>
<name>A0A9N8WK88_9GLOM</name>
<evidence type="ECO:0000313" key="11">
    <source>
        <dbReference type="Proteomes" id="UP000789508"/>
    </source>
</evidence>
<dbReference type="InterPro" id="IPR008906">
    <property type="entry name" value="HATC_C_dom"/>
</dbReference>
<evidence type="ECO:0000256" key="3">
    <source>
        <dbReference type="ARBA" id="ARBA00022771"/>
    </source>
</evidence>
<accession>A0A9N8WK88</accession>
<keyword evidence="4" id="KW-0862">Zinc</keyword>
<reference evidence="10" key="1">
    <citation type="submission" date="2021-06" db="EMBL/GenBank/DDBJ databases">
        <authorList>
            <person name="Kallberg Y."/>
            <person name="Tangrot J."/>
            <person name="Rosling A."/>
        </authorList>
    </citation>
    <scope>NUCLEOTIDE SEQUENCE</scope>
    <source>
        <strain evidence="10">FL130A</strain>
    </source>
</reference>
<evidence type="ECO:0000256" key="1">
    <source>
        <dbReference type="ARBA" id="ARBA00004123"/>
    </source>
</evidence>
<gene>
    <name evidence="10" type="ORF">ALEPTO_LOCUS2707</name>
</gene>
<evidence type="ECO:0000313" key="10">
    <source>
        <dbReference type="EMBL" id="CAG8485409.1"/>
    </source>
</evidence>
<dbReference type="InterPro" id="IPR003656">
    <property type="entry name" value="Znf_BED"/>
</dbReference>
<dbReference type="InterPro" id="IPR012337">
    <property type="entry name" value="RNaseH-like_sf"/>
</dbReference>
<keyword evidence="2" id="KW-0479">Metal-binding</keyword>
<evidence type="ECO:0000256" key="2">
    <source>
        <dbReference type="ARBA" id="ARBA00022723"/>
    </source>
</evidence>
<keyword evidence="11" id="KW-1185">Reference proteome</keyword>
<feature type="compositionally biased region" description="Polar residues" evidence="8">
    <location>
        <begin position="1"/>
        <end position="22"/>
    </location>
</feature>
<dbReference type="EMBL" id="CAJVPS010000422">
    <property type="protein sequence ID" value="CAG8485409.1"/>
    <property type="molecule type" value="Genomic_DNA"/>
</dbReference>
<evidence type="ECO:0000256" key="6">
    <source>
        <dbReference type="ARBA" id="ARBA00023242"/>
    </source>
</evidence>
<dbReference type="GO" id="GO:0008270">
    <property type="term" value="F:zinc ion binding"/>
    <property type="evidence" value="ECO:0007669"/>
    <property type="project" value="UniProtKB-KW"/>
</dbReference>
<comment type="caution">
    <text evidence="10">The sequence shown here is derived from an EMBL/GenBank/DDBJ whole genome shotgun (WGS) entry which is preliminary data.</text>
</comment>
<feature type="region of interest" description="Disordered" evidence="8">
    <location>
        <begin position="1"/>
        <end position="41"/>
    </location>
</feature>
<protein>
    <submittedName>
        <fullName evidence="10">3249_t:CDS:1</fullName>
    </submittedName>
</protein>
<sequence>MSSRDSTSVTYDSPSMASQYSSEEAEKDARPKHPGGRPPDPVWDHFFATLLKSPGHFAAKCKYCSTQFNRGRPNQLEIHLAKECKDENLDNEIREKYQEIVIQRQKLKEKTQASGSKQSKKQKININDYWENENQILAGSKKEAVDRAIIKAFAMCAGLRKGVWTQTALYAGTLWQSMGYKDKLSAQTLISQIIKFREKQFPYKIGYDSQLMTPFMWWSFVKDKFDNLKILAKKIFAITPHSASCERIFSILGWFYGKKRQRLSLKNLESLTKIRHHNLFNAYKELSYSAKNKTEDELVVMIQGSYLFDDENYSEEIENENNENSESDEDDDLVIPNHQVVVLVVNDIVDLNHRMFNQADNQYTSNEENNNSDIAMNDDHEFNLEELIHD</sequence>
<evidence type="ECO:0000256" key="5">
    <source>
        <dbReference type="ARBA" id="ARBA00023125"/>
    </source>
</evidence>
<dbReference type="GO" id="GO:0005634">
    <property type="term" value="C:nucleus"/>
    <property type="evidence" value="ECO:0007669"/>
    <property type="project" value="UniProtKB-SubCell"/>
</dbReference>